<dbReference type="GO" id="GO:0046872">
    <property type="term" value="F:metal ion binding"/>
    <property type="evidence" value="ECO:0007669"/>
    <property type="project" value="UniProtKB-KW"/>
</dbReference>
<sequence length="209" mass="23246">MTSHSPLPVVDLNLHQGHSDDPGVAQALDRALSGFGFCYVTGHGVPREIINELFQANRQFHAQTETEKQSVQINRYHRGYISDQSSTLVTSSIEKPTGPNHSASFMVMQPVDSAHPLWGSAVFGPNQWPDELGAGFRGVIESYYQAMAELSRYLTRQLARALGQNTDVFDRFFTDPTVFLRLLRYPPIRSPGRAKGYGTAPHTDHGFLT</sequence>
<dbReference type="InterPro" id="IPR026992">
    <property type="entry name" value="DIOX_N"/>
</dbReference>
<dbReference type="PANTHER" id="PTHR10209:SF881">
    <property type="entry name" value="FI07970P-RELATED"/>
    <property type="match status" value="1"/>
</dbReference>
<evidence type="ECO:0000256" key="3">
    <source>
        <dbReference type="ARBA" id="ARBA00023004"/>
    </source>
</evidence>
<proteinExistence type="predicted"/>
<keyword evidence="3" id="KW-0408">Iron</keyword>
<dbReference type="Pfam" id="PF14226">
    <property type="entry name" value="DIOX_N"/>
    <property type="match status" value="1"/>
</dbReference>
<dbReference type="GO" id="GO:0016491">
    <property type="term" value="F:oxidoreductase activity"/>
    <property type="evidence" value="ECO:0007669"/>
    <property type="project" value="UniProtKB-KW"/>
</dbReference>
<dbReference type="InterPro" id="IPR027443">
    <property type="entry name" value="IPNS-like_sf"/>
</dbReference>
<name>A0A382Y6E6_9ZZZZ</name>
<feature type="non-terminal residue" evidence="5">
    <location>
        <position position="209"/>
    </location>
</feature>
<gene>
    <name evidence="5" type="ORF">METZ01_LOCUS431730</name>
</gene>
<keyword evidence="2" id="KW-0560">Oxidoreductase</keyword>
<organism evidence="5">
    <name type="scientific">marine metagenome</name>
    <dbReference type="NCBI Taxonomy" id="408172"/>
    <lineage>
        <taxon>unclassified sequences</taxon>
        <taxon>metagenomes</taxon>
        <taxon>ecological metagenomes</taxon>
    </lineage>
</organism>
<feature type="domain" description="Non-haem dioxygenase N-terminal" evidence="4">
    <location>
        <begin position="7"/>
        <end position="131"/>
    </location>
</feature>
<evidence type="ECO:0000256" key="1">
    <source>
        <dbReference type="ARBA" id="ARBA00022723"/>
    </source>
</evidence>
<dbReference type="EMBL" id="UINC01173338">
    <property type="protein sequence ID" value="SVD78876.1"/>
    <property type="molecule type" value="Genomic_DNA"/>
</dbReference>
<keyword evidence="1" id="KW-0479">Metal-binding</keyword>
<accession>A0A382Y6E6</accession>
<evidence type="ECO:0000259" key="4">
    <source>
        <dbReference type="Pfam" id="PF14226"/>
    </source>
</evidence>
<dbReference type="SUPFAM" id="SSF51197">
    <property type="entry name" value="Clavaminate synthase-like"/>
    <property type="match status" value="1"/>
</dbReference>
<evidence type="ECO:0000256" key="2">
    <source>
        <dbReference type="ARBA" id="ARBA00023002"/>
    </source>
</evidence>
<reference evidence="5" key="1">
    <citation type="submission" date="2018-05" db="EMBL/GenBank/DDBJ databases">
        <authorList>
            <person name="Lanie J.A."/>
            <person name="Ng W.-L."/>
            <person name="Kazmierczak K.M."/>
            <person name="Andrzejewski T.M."/>
            <person name="Davidsen T.M."/>
            <person name="Wayne K.J."/>
            <person name="Tettelin H."/>
            <person name="Glass J.I."/>
            <person name="Rusch D."/>
            <person name="Podicherti R."/>
            <person name="Tsui H.-C.T."/>
            <person name="Winkler M.E."/>
        </authorList>
    </citation>
    <scope>NUCLEOTIDE SEQUENCE</scope>
</reference>
<dbReference type="AlphaFoldDB" id="A0A382Y6E6"/>
<dbReference type="Gene3D" id="2.60.120.330">
    <property type="entry name" value="B-lactam Antibiotic, Isopenicillin N Synthase, Chain"/>
    <property type="match status" value="1"/>
</dbReference>
<evidence type="ECO:0000313" key="5">
    <source>
        <dbReference type="EMBL" id="SVD78876.1"/>
    </source>
</evidence>
<dbReference type="PANTHER" id="PTHR10209">
    <property type="entry name" value="OXIDOREDUCTASE, 2OG-FE II OXYGENASE FAMILY PROTEIN"/>
    <property type="match status" value="1"/>
</dbReference>
<protein>
    <recommendedName>
        <fullName evidence="4">Non-haem dioxygenase N-terminal domain-containing protein</fullName>
    </recommendedName>
</protein>